<dbReference type="AlphaFoldDB" id="A0AB37Z8M6"/>
<keyword evidence="7 13" id="KW-0418">Kinase</keyword>
<sequence>MPRAWKARACSVISWSSNVSVLWRIYLLVTLFFALVTVLGLALLLRQAREDVQREVQAAEAVVEYLYEAAQRDPASLHSGLTGNLRHVRVQWLPAPAAVPQLSLEQWLGQRLFPQQHRPRVVQLADGRQLQIAVDPADEIDEVWDSLLQLLLLCLLALLISLVAIRWAVHRGLRVLDELLCGLQQVTQGQFDARLPAHSLPEARQLAGHFNAMATTLQQVQADNTELTQALMALQERERTRLGQTLHDDLGQYLSGIRAQACLLQAVAAQPEQVRLTAQHLDNHCQRLQDGFRALIRDLYPVVLERLELDEALQLLADNWQAAQRVQCQVSLSRRLPSLPLPTKAHLYRLVQEALTNVARHAQASEVRVRLHYQGQRLRLFIRDNGCGAQLPQRPGIGLRSIHERARSLGAVLRVHSRPQAGWALCLTLIVPEPEL</sequence>
<dbReference type="InterPro" id="IPR003660">
    <property type="entry name" value="HAMP_dom"/>
</dbReference>
<dbReference type="EC" id="2.7.13.3" evidence="3"/>
<dbReference type="PANTHER" id="PTHR24421:SF10">
    <property type="entry name" value="NITRATE_NITRITE SENSOR PROTEIN NARQ"/>
    <property type="match status" value="1"/>
</dbReference>
<dbReference type="PANTHER" id="PTHR24421">
    <property type="entry name" value="NITRATE/NITRITE SENSOR PROTEIN NARX-RELATED"/>
    <property type="match status" value="1"/>
</dbReference>
<dbReference type="Gene3D" id="6.10.340.10">
    <property type="match status" value="1"/>
</dbReference>
<keyword evidence="10" id="KW-1133">Transmembrane helix</keyword>
<proteinExistence type="predicted"/>
<organism evidence="13 14">
    <name type="scientific">Pseudomonas peli</name>
    <dbReference type="NCBI Taxonomy" id="592361"/>
    <lineage>
        <taxon>Bacteria</taxon>
        <taxon>Pseudomonadati</taxon>
        <taxon>Pseudomonadota</taxon>
        <taxon>Gammaproteobacteria</taxon>
        <taxon>Pseudomonadales</taxon>
        <taxon>Pseudomonadaceae</taxon>
        <taxon>Pseudomonas</taxon>
    </lineage>
</organism>
<keyword evidence="6" id="KW-0547">Nucleotide-binding</keyword>
<dbReference type="SUPFAM" id="SSF55874">
    <property type="entry name" value="ATPase domain of HSP90 chaperone/DNA topoisomerase II/histidine kinase"/>
    <property type="match status" value="1"/>
</dbReference>
<evidence type="ECO:0000259" key="11">
    <source>
        <dbReference type="PROSITE" id="PS50109"/>
    </source>
</evidence>
<dbReference type="InterPro" id="IPR011712">
    <property type="entry name" value="Sig_transdc_His_kin_sub3_dim/P"/>
</dbReference>
<dbReference type="InterPro" id="IPR003594">
    <property type="entry name" value="HATPase_dom"/>
</dbReference>
<evidence type="ECO:0000256" key="5">
    <source>
        <dbReference type="ARBA" id="ARBA00022679"/>
    </source>
</evidence>
<reference evidence="13 14" key="1">
    <citation type="submission" date="2016-10" db="EMBL/GenBank/DDBJ databases">
        <authorList>
            <person name="Varghese N."/>
            <person name="Submissions S."/>
        </authorList>
    </citation>
    <scope>NUCLEOTIDE SEQUENCE [LARGE SCALE GENOMIC DNA]</scope>
    <source>
        <strain evidence="13 14">DSM 17833</strain>
    </source>
</reference>
<comment type="subcellular location">
    <subcellularLocation>
        <location evidence="2">Membrane</location>
    </subcellularLocation>
</comment>
<keyword evidence="8" id="KW-0067">ATP-binding</keyword>
<dbReference type="Proteomes" id="UP000242418">
    <property type="component" value="Unassembled WGS sequence"/>
</dbReference>
<dbReference type="EMBL" id="FMTL01000002">
    <property type="protein sequence ID" value="SCW65774.1"/>
    <property type="molecule type" value="Genomic_DNA"/>
</dbReference>
<evidence type="ECO:0000256" key="3">
    <source>
        <dbReference type="ARBA" id="ARBA00012438"/>
    </source>
</evidence>
<comment type="catalytic activity">
    <reaction evidence="1">
        <text>ATP + protein L-histidine = ADP + protein N-phospho-L-histidine.</text>
        <dbReference type="EC" id="2.7.13.3"/>
    </reaction>
</comment>
<evidence type="ECO:0000256" key="7">
    <source>
        <dbReference type="ARBA" id="ARBA00022777"/>
    </source>
</evidence>
<evidence type="ECO:0000256" key="1">
    <source>
        <dbReference type="ARBA" id="ARBA00000085"/>
    </source>
</evidence>
<keyword evidence="10" id="KW-0812">Transmembrane</keyword>
<dbReference type="GO" id="GO:0016020">
    <property type="term" value="C:membrane"/>
    <property type="evidence" value="ECO:0007669"/>
    <property type="project" value="UniProtKB-SubCell"/>
</dbReference>
<dbReference type="InterPro" id="IPR036890">
    <property type="entry name" value="HATPase_C_sf"/>
</dbReference>
<evidence type="ECO:0000256" key="2">
    <source>
        <dbReference type="ARBA" id="ARBA00004370"/>
    </source>
</evidence>
<dbReference type="InterPro" id="IPR005467">
    <property type="entry name" value="His_kinase_dom"/>
</dbReference>
<dbReference type="SMART" id="SM00387">
    <property type="entry name" value="HATPase_c"/>
    <property type="match status" value="1"/>
</dbReference>
<dbReference type="PROSITE" id="PS50109">
    <property type="entry name" value="HIS_KIN"/>
    <property type="match status" value="1"/>
</dbReference>
<dbReference type="Gene3D" id="3.30.565.10">
    <property type="entry name" value="Histidine kinase-like ATPase, C-terminal domain"/>
    <property type="match status" value="1"/>
</dbReference>
<dbReference type="Pfam" id="PF00672">
    <property type="entry name" value="HAMP"/>
    <property type="match status" value="1"/>
</dbReference>
<protein>
    <recommendedName>
        <fullName evidence="3">histidine kinase</fullName>
        <ecNumber evidence="3">2.7.13.3</ecNumber>
    </recommendedName>
</protein>
<evidence type="ECO:0000259" key="12">
    <source>
        <dbReference type="PROSITE" id="PS50885"/>
    </source>
</evidence>
<evidence type="ECO:0000256" key="9">
    <source>
        <dbReference type="ARBA" id="ARBA00023012"/>
    </source>
</evidence>
<dbReference type="Pfam" id="PF02518">
    <property type="entry name" value="HATPase_c"/>
    <property type="match status" value="1"/>
</dbReference>
<evidence type="ECO:0000256" key="10">
    <source>
        <dbReference type="SAM" id="Phobius"/>
    </source>
</evidence>
<dbReference type="SMART" id="SM00304">
    <property type="entry name" value="HAMP"/>
    <property type="match status" value="1"/>
</dbReference>
<dbReference type="Pfam" id="PF07730">
    <property type="entry name" value="HisKA_3"/>
    <property type="match status" value="1"/>
</dbReference>
<feature type="transmembrane region" description="Helical" evidence="10">
    <location>
        <begin position="150"/>
        <end position="169"/>
    </location>
</feature>
<dbReference type="GO" id="GO:0000155">
    <property type="term" value="F:phosphorelay sensor kinase activity"/>
    <property type="evidence" value="ECO:0007669"/>
    <property type="project" value="InterPro"/>
</dbReference>
<keyword evidence="10" id="KW-0472">Membrane</keyword>
<dbReference type="InterPro" id="IPR050482">
    <property type="entry name" value="Sensor_HK_TwoCompSys"/>
</dbReference>
<comment type="caution">
    <text evidence="13">The sequence shown here is derived from an EMBL/GenBank/DDBJ whole genome shotgun (WGS) entry which is preliminary data.</text>
</comment>
<dbReference type="PROSITE" id="PS50885">
    <property type="entry name" value="HAMP"/>
    <property type="match status" value="1"/>
</dbReference>
<evidence type="ECO:0000313" key="14">
    <source>
        <dbReference type="Proteomes" id="UP000242418"/>
    </source>
</evidence>
<dbReference type="GO" id="GO:0046983">
    <property type="term" value="F:protein dimerization activity"/>
    <property type="evidence" value="ECO:0007669"/>
    <property type="project" value="InterPro"/>
</dbReference>
<accession>A0AB37Z8M6</accession>
<feature type="domain" description="Histidine kinase" evidence="11">
    <location>
        <begin position="245"/>
        <end position="433"/>
    </location>
</feature>
<dbReference type="Gene3D" id="1.20.5.1930">
    <property type="match status" value="1"/>
</dbReference>
<dbReference type="CDD" id="cd16917">
    <property type="entry name" value="HATPase_UhpB-NarQ-NarX-like"/>
    <property type="match status" value="1"/>
</dbReference>
<dbReference type="CDD" id="cd06225">
    <property type="entry name" value="HAMP"/>
    <property type="match status" value="1"/>
</dbReference>
<feature type="domain" description="HAMP" evidence="12">
    <location>
        <begin position="170"/>
        <end position="222"/>
    </location>
</feature>
<dbReference type="GO" id="GO:0005524">
    <property type="term" value="F:ATP binding"/>
    <property type="evidence" value="ECO:0007669"/>
    <property type="project" value="UniProtKB-KW"/>
</dbReference>
<gene>
    <name evidence="13" type="ORF">SAMN05216370_2546</name>
</gene>
<keyword evidence="4" id="KW-0597">Phosphoprotein</keyword>
<evidence type="ECO:0000313" key="13">
    <source>
        <dbReference type="EMBL" id="SCW65774.1"/>
    </source>
</evidence>
<keyword evidence="9" id="KW-0902">Two-component regulatory system</keyword>
<evidence type="ECO:0000256" key="6">
    <source>
        <dbReference type="ARBA" id="ARBA00022741"/>
    </source>
</evidence>
<name>A0AB37Z8M6_9PSED</name>
<evidence type="ECO:0000256" key="4">
    <source>
        <dbReference type="ARBA" id="ARBA00022553"/>
    </source>
</evidence>
<keyword evidence="14" id="KW-1185">Reference proteome</keyword>
<keyword evidence="5" id="KW-0808">Transferase</keyword>
<evidence type="ECO:0000256" key="8">
    <source>
        <dbReference type="ARBA" id="ARBA00022840"/>
    </source>
</evidence>
<feature type="transmembrane region" description="Helical" evidence="10">
    <location>
        <begin position="25"/>
        <end position="45"/>
    </location>
</feature>